<dbReference type="SMART" id="SM00408">
    <property type="entry name" value="IGc2"/>
    <property type="match status" value="1"/>
</dbReference>
<comment type="subcellular location">
    <subcellularLocation>
        <location evidence="1">Cytoplasm</location>
    </subcellularLocation>
</comment>
<keyword evidence="3" id="KW-0963">Cytoplasm</keyword>
<dbReference type="PANTHER" id="PTHR47633">
    <property type="entry name" value="IMMUNOGLOBULIN"/>
    <property type="match status" value="1"/>
</dbReference>
<keyword evidence="7" id="KW-0393">Immunoglobulin domain</keyword>
<keyword evidence="11" id="KW-1185">Reference proteome</keyword>
<evidence type="ECO:0000256" key="2">
    <source>
        <dbReference type="ARBA" id="ARBA00006692"/>
    </source>
</evidence>
<reference evidence="10 11" key="1">
    <citation type="submission" date="2019-04" db="EMBL/GenBank/DDBJ databases">
        <title>Chromosome genome assembly for Takifugu flavidus.</title>
        <authorList>
            <person name="Xiao S."/>
        </authorList>
    </citation>
    <scope>NUCLEOTIDE SEQUENCE [LARGE SCALE GENOMIC DNA]</scope>
    <source>
        <strain evidence="10">HTHZ2018</strain>
        <tissue evidence="10">Muscle</tissue>
    </source>
</reference>
<feature type="domain" description="Ig-like" evidence="9">
    <location>
        <begin position="98"/>
        <end position="177"/>
    </location>
</feature>
<dbReference type="SMART" id="SM00409">
    <property type="entry name" value="IG"/>
    <property type="match status" value="1"/>
</dbReference>
<proteinExistence type="inferred from homology"/>
<dbReference type="GO" id="GO:0005516">
    <property type="term" value="F:calmodulin binding"/>
    <property type="evidence" value="ECO:0007669"/>
    <property type="project" value="UniProtKB-KW"/>
</dbReference>
<keyword evidence="4" id="KW-0677">Repeat</keyword>
<dbReference type="InterPro" id="IPR036179">
    <property type="entry name" value="Ig-like_dom_sf"/>
</dbReference>
<evidence type="ECO:0000313" key="11">
    <source>
        <dbReference type="Proteomes" id="UP000324091"/>
    </source>
</evidence>
<dbReference type="Proteomes" id="UP000324091">
    <property type="component" value="Chromosome 1"/>
</dbReference>
<dbReference type="FunFam" id="2.60.40.10:FF:000345">
    <property type="entry name" value="Muscle M-line assembly protein unc-89"/>
    <property type="match status" value="1"/>
</dbReference>
<dbReference type="PANTHER" id="PTHR47633:SF1">
    <property type="entry name" value="MYOSIN LIGHT CHAIN KINASE, SMOOTH MUSCLE"/>
    <property type="match status" value="1"/>
</dbReference>
<evidence type="ECO:0000256" key="8">
    <source>
        <dbReference type="SAM" id="MobiDB-lite"/>
    </source>
</evidence>
<dbReference type="AlphaFoldDB" id="A0A5C6PPA3"/>
<dbReference type="InterPro" id="IPR013098">
    <property type="entry name" value="Ig_I-set"/>
</dbReference>
<dbReference type="InterPro" id="IPR007110">
    <property type="entry name" value="Ig-like_dom"/>
</dbReference>
<dbReference type="GO" id="GO:0004672">
    <property type="term" value="F:protein kinase activity"/>
    <property type="evidence" value="ECO:0007669"/>
    <property type="project" value="TreeGrafter"/>
</dbReference>
<sequence>MDFKANLKGVKAKTEEVRKGNPTQQMDFRAVLGKKGDKPATKPSDMLTKTDTDFRSVLTNKKNLVSPEKNGEKEMTAVNNCVKEEMNEKMSRGAGKVPQFVEKLDDLTVVDGQRLRLQCRLTMTDPTGITVTWTLDGKVIKPSKFIILANEDGLCSLTIDKALPEDEGQYRCRAESSAGVAECSCVVLVEWWSWWTLTDGD</sequence>
<keyword evidence="6" id="KW-1015">Disulfide bond</keyword>
<keyword evidence="10" id="KW-0418">Kinase</keyword>
<evidence type="ECO:0000313" key="10">
    <source>
        <dbReference type="EMBL" id="TWW80207.1"/>
    </source>
</evidence>
<keyword evidence="10" id="KW-0808">Transferase</keyword>
<accession>A0A5C6PPA3</accession>
<comment type="caution">
    <text evidence="10">The sequence shown here is derived from an EMBL/GenBank/DDBJ whole genome shotgun (WGS) entry which is preliminary data.</text>
</comment>
<feature type="region of interest" description="Disordered" evidence="8">
    <location>
        <begin position="1"/>
        <end position="25"/>
    </location>
</feature>
<dbReference type="InterPro" id="IPR003599">
    <property type="entry name" value="Ig_sub"/>
</dbReference>
<dbReference type="Pfam" id="PF07679">
    <property type="entry name" value="I-set"/>
    <property type="match status" value="1"/>
</dbReference>
<evidence type="ECO:0000256" key="5">
    <source>
        <dbReference type="ARBA" id="ARBA00022860"/>
    </source>
</evidence>
<name>A0A5C6PPA3_9TELE</name>
<evidence type="ECO:0000256" key="6">
    <source>
        <dbReference type="ARBA" id="ARBA00023157"/>
    </source>
</evidence>
<evidence type="ECO:0000259" key="9">
    <source>
        <dbReference type="PROSITE" id="PS50835"/>
    </source>
</evidence>
<evidence type="ECO:0000256" key="1">
    <source>
        <dbReference type="ARBA" id="ARBA00004496"/>
    </source>
</evidence>
<dbReference type="InterPro" id="IPR003598">
    <property type="entry name" value="Ig_sub2"/>
</dbReference>
<keyword evidence="5" id="KW-0112">Calmodulin-binding</keyword>
<dbReference type="EMBL" id="RHFK02000001">
    <property type="protein sequence ID" value="TWW80207.1"/>
    <property type="molecule type" value="Genomic_DNA"/>
</dbReference>
<organism evidence="10 11">
    <name type="scientific">Takifugu flavidus</name>
    <name type="common">sansaifugu</name>
    <dbReference type="NCBI Taxonomy" id="433684"/>
    <lineage>
        <taxon>Eukaryota</taxon>
        <taxon>Metazoa</taxon>
        <taxon>Chordata</taxon>
        <taxon>Craniata</taxon>
        <taxon>Vertebrata</taxon>
        <taxon>Euteleostomi</taxon>
        <taxon>Actinopterygii</taxon>
        <taxon>Neopterygii</taxon>
        <taxon>Teleostei</taxon>
        <taxon>Neoteleostei</taxon>
        <taxon>Acanthomorphata</taxon>
        <taxon>Eupercaria</taxon>
        <taxon>Tetraodontiformes</taxon>
        <taxon>Tetradontoidea</taxon>
        <taxon>Tetraodontidae</taxon>
        <taxon>Takifugu</taxon>
    </lineage>
</organism>
<evidence type="ECO:0000256" key="4">
    <source>
        <dbReference type="ARBA" id="ARBA00022737"/>
    </source>
</evidence>
<comment type="similarity">
    <text evidence="2">Belongs to the protein kinase superfamily. CAMK Ser/Thr protein kinase family.</text>
</comment>
<evidence type="ECO:0000256" key="3">
    <source>
        <dbReference type="ARBA" id="ARBA00022490"/>
    </source>
</evidence>
<dbReference type="GO" id="GO:0030017">
    <property type="term" value="C:sarcomere"/>
    <property type="evidence" value="ECO:0007669"/>
    <property type="project" value="UniProtKB-ARBA"/>
</dbReference>
<dbReference type="SUPFAM" id="SSF48726">
    <property type="entry name" value="Immunoglobulin"/>
    <property type="match status" value="1"/>
</dbReference>
<dbReference type="PROSITE" id="PS50835">
    <property type="entry name" value="IG_LIKE"/>
    <property type="match status" value="1"/>
</dbReference>
<evidence type="ECO:0000256" key="7">
    <source>
        <dbReference type="ARBA" id="ARBA00023319"/>
    </source>
</evidence>
<protein>
    <submittedName>
        <fullName evidence="10">Myosin light chain kinase, smooth muscle</fullName>
    </submittedName>
</protein>
<gene>
    <name evidence="10" type="ORF">D4764_01G0000220</name>
</gene>
<dbReference type="InterPro" id="IPR013783">
    <property type="entry name" value="Ig-like_fold"/>
</dbReference>
<dbReference type="Gene3D" id="2.60.40.10">
    <property type="entry name" value="Immunoglobulins"/>
    <property type="match status" value="1"/>
</dbReference>